<reference evidence="1" key="1">
    <citation type="submission" date="2023-03" db="EMBL/GenBank/DDBJ databases">
        <title>Massive genome expansion in bonnet fungi (Mycena s.s.) driven by repeated elements and novel gene families across ecological guilds.</title>
        <authorList>
            <consortium name="Lawrence Berkeley National Laboratory"/>
            <person name="Harder C.B."/>
            <person name="Miyauchi S."/>
            <person name="Viragh M."/>
            <person name="Kuo A."/>
            <person name="Thoen E."/>
            <person name="Andreopoulos B."/>
            <person name="Lu D."/>
            <person name="Skrede I."/>
            <person name="Drula E."/>
            <person name="Henrissat B."/>
            <person name="Morin E."/>
            <person name="Kohler A."/>
            <person name="Barry K."/>
            <person name="LaButti K."/>
            <person name="Morin E."/>
            <person name="Salamov A."/>
            <person name="Lipzen A."/>
            <person name="Mereny Z."/>
            <person name="Hegedus B."/>
            <person name="Baldrian P."/>
            <person name="Stursova M."/>
            <person name="Weitz H."/>
            <person name="Taylor A."/>
            <person name="Grigoriev I.V."/>
            <person name="Nagy L.G."/>
            <person name="Martin F."/>
            <person name="Kauserud H."/>
        </authorList>
    </citation>
    <scope>NUCLEOTIDE SEQUENCE</scope>
    <source>
        <strain evidence="1">9284</strain>
    </source>
</reference>
<protein>
    <submittedName>
        <fullName evidence="1">Uncharacterized protein</fullName>
    </submittedName>
</protein>
<dbReference type="AlphaFoldDB" id="A0AAD7BME3"/>
<evidence type="ECO:0000313" key="2">
    <source>
        <dbReference type="Proteomes" id="UP001221142"/>
    </source>
</evidence>
<gene>
    <name evidence="1" type="ORF">FB45DRAFT_1060217</name>
</gene>
<proteinExistence type="predicted"/>
<accession>A0AAD7BME3</accession>
<dbReference type="Proteomes" id="UP001221142">
    <property type="component" value="Unassembled WGS sequence"/>
</dbReference>
<keyword evidence="2" id="KW-1185">Reference proteome</keyword>
<organism evidence="1 2">
    <name type="scientific">Roridomyces roridus</name>
    <dbReference type="NCBI Taxonomy" id="1738132"/>
    <lineage>
        <taxon>Eukaryota</taxon>
        <taxon>Fungi</taxon>
        <taxon>Dikarya</taxon>
        <taxon>Basidiomycota</taxon>
        <taxon>Agaricomycotina</taxon>
        <taxon>Agaricomycetes</taxon>
        <taxon>Agaricomycetidae</taxon>
        <taxon>Agaricales</taxon>
        <taxon>Marasmiineae</taxon>
        <taxon>Mycenaceae</taxon>
        <taxon>Roridomyces</taxon>
    </lineage>
</organism>
<sequence>MSAPVFRSSSNSGHNLAFAHHVVSRGLSWSSWIVEHDASQASFAWGAAACALISLRFCAYVLRALAHSNNLTSLLGEVVGHKFFQDVFEICGLAGEGEMRSIADIMSPESALFPSITSLFHVPPMRFTNTRGQIADYVAALEETNLPCGMTLAVRWDGHVCACVYLPPSDASRPVPLFLVFDSLRKYGCQGASVVVHTTRSAAAAHMATAYAGHDGESADITASFFVPNYEHQPRAHARAALVLHVRFGLERLECDRNHVEGNIPLRENSKPKIVLQPPTPPLSTWSPRSCVVAC</sequence>
<comment type="caution">
    <text evidence="1">The sequence shown here is derived from an EMBL/GenBank/DDBJ whole genome shotgun (WGS) entry which is preliminary data.</text>
</comment>
<evidence type="ECO:0000313" key="1">
    <source>
        <dbReference type="EMBL" id="KAJ7625536.1"/>
    </source>
</evidence>
<dbReference type="EMBL" id="JARKIF010000012">
    <property type="protein sequence ID" value="KAJ7625536.1"/>
    <property type="molecule type" value="Genomic_DNA"/>
</dbReference>
<name>A0AAD7BME3_9AGAR</name>